<organism evidence="2 3">
    <name type="scientific">Nocardioides ganghwensis</name>
    <dbReference type="NCBI Taxonomy" id="252230"/>
    <lineage>
        <taxon>Bacteria</taxon>
        <taxon>Bacillati</taxon>
        <taxon>Actinomycetota</taxon>
        <taxon>Actinomycetes</taxon>
        <taxon>Propionibacteriales</taxon>
        <taxon>Nocardioidaceae</taxon>
        <taxon>Nocardioides</taxon>
    </lineage>
</organism>
<keyword evidence="2" id="KW-0808">Transferase</keyword>
<dbReference type="CDD" id="cd04186">
    <property type="entry name" value="GT_2_like_c"/>
    <property type="match status" value="1"/>
</dbReference>
<dbReference type="Gene3D" id="3.90.550.10">
    <property type="entry name" value="Spore Coat Polysaccharide Biosynthesis Protein SpsA, Chain A"/>
    <property type="match status" value="1"/>
</dbReference>
<dbReference type="PANTHER" id="PTHR43179:SF7">
    <property type="entry name" value="RHAMNOSYLTRANSFERASE WBBL"/>
    <property type="match status" value="1"/>
</dbReference>
<protein>
    <submittedName>
        <fullName evidence="2">Glycosyltransferase family 2 protein</fullName>
    </submittedName>
</protein>
<accession>A0A4V1RM53</accession>
<dbReference type="GO" id="GO:0016740">
    <property type="term" value="F:transferase activity"/>
    <property type="evidence" value="ECO:0007669"/>
    <property type="project" value="UniProtKB-KW"/>
</dbReference>
<gene>
    <name evidence="2" type="ORF">EUA07_16835</name>
</gene>
<sequence>MSGGRTDEVVVVVVTYESAALVADLVDSLPVGMGEVPWRLVVVDNASSDGTVERVRALAPDAVVVEMGRNAGYAAGINAGARHARADQALLVLNPDVRLAPGCVPALLGALDMPGVGVAVPRLVDGDGVLVPSMRREPTLLRAVADTVLGASRAGGIATLGEVVTAPGEYERSQPTDWAEGSTQLISAECWARCGPWDESFFLYSEETDFHLRVRDAGLTTCYVPTAMAVHLGGDSTSSPRLWSMLVANRVKLFSGRNGPVRSAAFWVALLLREASRAALGRATSRRAVRTLLSPAALRAPRGPEWGA</sequence>
<evidence type="ECO:0000313" key="3">
    <source>
        <dbReference type="Proteomes" id="UP000293291"/>
    </source>
</evidence>
<feature type="domain" description="Glycosyltransferase 2-like" evidence="1">
    <location>
        <begin position="11"/>
        <end position="136"/>
    </location>
</feature>
<proteinExistence type="predicted"/>
<dbReference type="Pfam" id="PF00535">
    <property type="entry name" value="Glycos_transf_2"/>
    <property type="match status" value="1"/>
</dbReference>
<evidence type="ECO:0000313" key="2">
    <source>
        <dbReference type="EMBL" id="RYB99134.1"/>
    </source>
</evidence>
<dbReference type="PANTHER" id="PTHR43179">
    <property type="entry name" value="RHAMNOSYLTRANSFERASE WBBL"/>
    <property type="match status" value="1"/>
</dbReference>
<comment type="caution">
    <text evidence="2">The sequence shown here is derived from an EMBL/GenBank/DDBJ whole genome shotgun (WGS) entry which is preliminary data.</text>
</comment>
<dbReference type="Proteomes" id="UP000293291">
    <property type="component" value="Unassembled WGS sequence"/>
</dbReference>
<dbReference type="RefSeq" id="WP_129456336.1">
    <property type="nucleotide sequence ID" value="NZ_JACXYX010000001.1"/>
</dbReference>
<dbReference type="SUPFAM" id="SSF53448">
    <property type="entry name" value="Nucleotide-diphospho-sugar transferases"/>
    <property type="match status" value="1"/>
</dbReference>
<reference evidence="2 3" key="1">
    <citation type="submission" date="2019-01" db="EMBL/GenBank/DDBJ databases">
        <title>Novel species of Nocardioides.</title>
        <authorList>
            <person name="Liu Q."/>
            <person name="Xin Y.-H."/>
        </authorList>
    </citation>
    <scope>NUCLEOTIDE SEQUENCE [LARGE SCALE GENOMIC DNA]</scope>
    <source>
        <strain evidence="2 3">CGMCC 4.6875</strain>
    </source>
</reference>
<keyword evidence="3" id="KW-1185">Reference proteome</keyword>
<dbReference type="OrthoDB" id="9771846at2"/>
<dbReference type="InterPro" id="IPR001173">
    <property type="entry name" value="Glyco_trans_2-like"/>
</dbReference>
<name>A0A4V1RM53_9ACTN</name>
<dbReference type="EMBL" id="SDWU01000020">
    <property type="protein sequence ID" value="RYB99134.1"/>
    <property type="molecule type" value="Genomic_DNA"/>
</dbReference>
<dbReference type="AlphaFoldDB" id="A0A4V1RM53"/>
<dbReference type="InterPro" id="IPR029044">
    <property type="entry name" value="Nucleotide-diphossugar_trans"/>
</dbReference>
<evidence type="ECO:0000259" key="1">
    <source>
        <dbReference type="Pfam" id="PF00535"/>
    </source>
</evidence>